<feature type="region of interest" description="Disordered" evidence="1">
    <location>
        <begin position="1"/>
        <end position="23"/>
    </location>
</feature>
<dbReference type="WBParaSite" id="TASK_0000263001-mRNA-1">
    <property type="protein sequence ID" value="TASK_0000263001-mRNA-1"/>
    <property type="gene ID" value="TASK_0000263001"/>
</dbReference>
<proteinExistence type="predicted"/>
<sequence length="76" mass="8249">LVEKSRCLQGTAPVRRSRRQQSPDYGCMPNICGHRSSVGALTDENASAFVTAVTQCNSCIDDGELLTLSLPPCIYF</sequence>
<protein>
    <submittedName>
        <fullName evidence="2">Secreted protein</fullName>
    </submittedName>
</protein>
<evidence type="ECO:0000313" key="2">
    <source>
        <dbReference type="WBParaSite" id="TASK_0000263001-mRNA-1"/>
    </source>
</evidence>
<dbReference type="AlphaFoldDB" id="A0A0R3VYY6"/>
<evidence type="ECO:0000256" key="1">
    <source>
        <dbReference type="SAM" id="MobiDB-lite"/>
    </source>
</evidence>
<organism evidence="2">
    <name type="scientific">Taenia asiatica</name>
    <name type="common">Asian tapeworm</name>
    <dbReference type="NCBI Taxonomy" id="60517"/>
    <lineage>
        <taxon>Eukaryota</taxon>
        <taxon>Metazoa</taxon>
        <taxon>Spiralia</taxon>
        <taxon>Lophotrochozoa</taxon>
        <taxon>Platyhelminthes</taxon>
        <taxon>Cestoda</taxon>
        <taxon>Eucestoda</taxon>
        <taxon>Cyclophyllidea</taxon>
        <taxon>Taeniidae</taxon>
        <taxon>Taenia</taxon>
    </lineage>
</organism>
<reference evidence="2" key="1">
    <citation type="submission" date="2017-02" db="UniProtKB">
        <authorList>
            <consortium name="WormBaseParasite"/>
        </authorList>
    </citation>
    <scope>IDENTIFICATION</scope>
</reference>
<name>A0A0R3VYY6_TAEAS</name>
<accession>A0A0R3VYY6</accession>